<gene>
    <name evidence="1" type="ORF">GCM10022223_44330</name>
</gene>
<accession>A0ABP7A0Z6</accession>
<dbReference type="RefSeq" id="WP_231481134.1">
    <property type="nucleotide sequence ID" value="NZ_BAAAZO010000009.1"/>
</dbReference>
<sequence>MRSIVSFRLTHEHGGTAAAVTERLGIPATRPLEAGTVISSRNPERTRTHSAWILSSAVEAEDDVRLPEMLERLLHQLEPVTAMLWDLEREGYAANWLGMLDVRDGENATELTRDVLLRLTALPGDLWLDVYRDDEDGPGALAIRRQLPPVDR</sequence>
<protein>
    <recommendedName>
        <fullName evidence="3">DUF4279 domain-containing protein</fullName>
    </recommendedName>
</protein>
<dbReference type="Pfam" id="PF14106">
    <property type="entry name" value="DUF4279"/>
    <property type="match status" value="1"/>
</dbReference>
<keyword evidence="2" id="KW-1185">Reference proteome</keyword>
<evidence type="ECO:0000313" key="2">
    <source>
        <dbReference type="Proteomes" id="UP001501074"/>
    </source>
</evidence>
<name>A0ABP7A0Z6_9ACTN</name>
<evidence type="ECO:0008006" key="3">
    <source>
        <dbReference type="Google" id="ProtNLM"/>
    </source>
</evidence>
<evidence type="ECO:0000313" key="1">
    <source>
        <dbReference type="EMBL" id="GAA3622505.1"/>
    </source>
</evidence>
<proteinExistence type="predicted"/>
<dbReference type="InterPro" id="IPR025459">
    <property type="entry name" value="DUF4279"/>
</dbReference>
<dbReference type="Proteomes" id="UP001501074">
    <property type="component" value="Unassembled WGS sequence"/>
</dbReference>
<dbReference type="EMBL" id="BAAAZO010000009">
    <property type="protein sequence ID" value="GAA3622505.1"/>
    <property type="molecule type" value="Genomic_DNA"/>
</dbReference>
<organism evidence="1 2">
    <name type="scientific">Kineosporia mesophila</name>
    <dbReference type="NCBI Taxonomy" id="566012"/>
    <lineage>
        <taxon>Bacteria</taxon>
        <taxon>Bacillati</taxon>
        <taxon>Actinomycetota</taxon>
        <taxon>Actinomycetes</taxon>
        <taxon>Kineosporiales</taxon>
        <taxon>Kineosporiaceae</taxon>
        <taxon>Kineosporia</taxon>
    </lineage>
</organism>
<comment type="caution">
    <text evidence="1">The sequence shown here is derived from an EMBL/GenBank/DDBJ whole genome shotgun (WGS) entry which is preliminary data.</text>
</comment>
<reference evidence="2" key="1">
    <citation type="journal article" date="2019" name="Int. J. Syst. Evol. Microbiol.">
        <title>The Global Catalogue of Microorganisms (GCM) 10K type strain sequencing project: providing services to taxonomists for standard genome sequencing and annotation.</title>
        <authorList>
            <consortium name="The Broad Institute Genomics Platform"/>
            <consortium name="The Broad Institute Genome Sequencing Center for Infectious Disease"/>
            <person name="Wu L."/>
            <person name="Ma J."/>
        </authorList>
    </citation>
    <scope>NUCLEOTIDE SEQUENCE [LARGE SCALE GENOMIC DNA]</scope>
    <source>
        <strain evidence="2">JCM 16902</strain>
    </source>
</reference>